<evidence type="ECO:0000313" key="4">
    <source>
        <dbReference type="Proteomes" id="UP000468388"/>
    </source>
</evidence>
<keyword evidence="1" id="KW-0732">Signal</keyword>
<protein>
    <submittedName>
        <fullName evidence="3">DUF1311 domain-containing protein</fullName>
    </submittedName>
</protein>
<evidence type="ECO:0000313" key="3">
    <source>
        <dbReference type="EMBL" id="MVT42476.1"/>
    </source>
</evidence>
<evidence type="ECO:0000256" key="1">
    <source>
        <dbReference type="SAM" id="SignalP"/>
    </source>
</evidence>
<reference evidence="3 4" key="1">
    <citation type="submission" date="2019-12" db="EMBL/GenBank/DDBJ databases">
        <title>The draft genomic sequence of strain Chitinophaga oryziterrae JCM 16595.</title>
        <authorList>
            <person name="Zhang X."/>
        </authorList>
    </citation>
    <scope>NUCLEOTIDE SEQUENCE [LARGE SCALE GENOMIC DNA]</scope>
    <source>
        <strain evidence="3 4">JCM 16595</strain>
    </source>
</reference>
<dbReference type="Gene3D" id="1.20.1270.180">
    <property type="match status" value="1"/>
</dbReference>
<proteinExistence type="predicted"/>
<accession>A0A6N8JDQ0</accession>
<comment type="caution">
    <text evidence="3">The sequence shown here is derived from an EMBL/GenBank/DDBJ whole genome shotgun (WGS) entry which is preliminary data.</text>
</comment>
<dbReference type="Proteomes" id="UP000468388">
    <property type="component" value="Unassembled WGS sequence"/>
</dbReference>
<feature type="chain" id="PRO_5027001006" evidence="1">
    <location>
        <begin position="21"/>
        <end position="136"/>
    </location>
</feature>
<dbReference type="RefSeq" id="WP_157301107.1">
    <property type="nucleotide sequence ID" value="NZ_BAAAZB010000002.1"/>
</dbReference>
<dbReference type="Pfam" id="PF07007">
    <property type="entry name" value="LprI"/>
    <property type="match status" value="1"/>
</dbReference>
<gene>
    <name evidence="3" type="ORF">GO495_17920</name>
</gene>
<dbReference type="AlphaFoldDB" id="A0A6N8JDQ0"/>
<dbReference type="InterPro" id="IPR009739">
    <property type="entry name" value="LprI-like_N"/>
</dbReference>
<dbReference type="EMBL" id="WRXO01000005">
    <property type="protein sequence ID" value="MVT42476.1"/>
    <property type="molecule type" value="Genomic_DNA"/>
</dbReference>
<evidence type="ECO:0000259" key="2">
    <source>
        <dbReference type="Pfam" id="PF07007"/>
    </source>
</evidence>
<dbReference type="OrthoDB" id="670767at2"/>
<feature type="domain" description="Lysozyme inhibitor LprI-like N-terminal" evidence="2">
    <location>
        <begin position="42"/>
        <end position="130"/>
    </location>
</feature>
<name>A0A6N8JDQ0_9BACT</name>
<feature type="signal peptide" evidence="1">
    <location>
        <begin position="1"/>
        <end position="20"/>
    </location>
</feature>
<organism evidence="3 4">
    <name type="scientific">Chitinophaga oryziterrae</name>
    <dbReference type="NCBI Taxonomy" id="1031224"/>
    <lineage>
        <taxon>Bacteria</taxon>
        <taxon>Pseudomonadati</taxon>
        <taxon>Bacteroidota</taxon>
        <taxon>Chitinophagia</taxon>
        <taxon>Chitinophagales</taxon>
        <taxon>Chitinophagaceae</taxon>
        <taxon>Chitinophaga</taxon>
    </lineage>
</organism>
<sequence>MKLLLLCLPLCICLNVFSQASKTTVDSLELRYQHCLSEGNNVYNCALLYYTEMDSLLNTVYRQLYTKLDNNRRESLQVSQQLWVEKKEAYFKNIEVRAEKKRPLTLPGLNDDMIVTDNKAEYLKNRVIELLASMHS</sequence>
<keyword evidence="4" id="KW-1185">Reference proteome</keyword>